<dbReference type="AlphaFoldDB" id="A0A2H9TBM8"/>
<dbReference type="EMBL" id="NSIT01000014">
    <property type="protein sequence ID" value="PJE80528.1"/>
    <property type="molecule type" value="Genomic_DNA"/>
</dbReference>
<organism evidence="1">
    <name type="scientific">invertebrate metagenome</name>
    <dbReference type="NCBI Taxonomy" id="1711999"/>
    <lineage>
        <taxon>unclassified sequences</taxon>
        <taxon>metagenomes</taxon>
        <taxon>organismal metagenomes</taxon>
    </lineage>
</organism>
<accession>A0A2H9TBM8</accession>
<evidence type="ECO:0000313" key="1">
    <source>
        <dbReference type="EMBL" id="PJE80528.1"/>
    </source>
</evidence>
<reference evidence="1" key="1">
    <citation type="journal article" date="2017" name="Appl. Environ. Microbiol.">
        <title>Molecular characterization of an Endozoicomonas-like organism causing infection in king scallop Pecten maximus L.</title>
        <authorList>
            <person name="Cano I."/>
            <person name="van Aerle R."/>
            <person name="Ross S."/>
            <person name="Verner-Jeffreys D.W."/>
            <person name="Paley R.K."/>
            <person name="Rimmer G."/>
            <person name="Ryder D."/>
            <person name="Hooper P."/>
            <person name="Stone D."/>
            <person name="Feist S.W."/>
        </authorList>
    </citation>
    <scope>NUCLEOTIDE SEQUENCE</scope>
</reference>
<name>A0A2H9TBM8_9ZZZZ</name>
<protein>
    <submittedName>
        <fullName evidence="1">Uncharacterized protein</fullName>
    </submittedName>
</protein>
<proteinExistence type="predicted"/>
<comment type="caution">
    <text evidence="1">The sequence shown here is derived from an EMBL/GenBank/DDBJ whole genome shotgun (WGS) entry which is preliminary data.</text>
</comment>
<sequence length="64" mass="7339">MQSGTWLDNLILIIRDSHGMFMEMVDAQQMALLPDHYKIGYQLPESAWHGEQEGDCHSCLSVFN</sequence>
<gene>
    <name evidence="1" type="ORF">CI610_00496</name>
</gene>